<reference evidence="1 2" key="1">
    <citation type="journal article" date="2022" name="Plant J.">
        <title>Chromosome-level genome of Camellia lanceoleosa provides a valuable resource for understanding genome evolution and self-incompatibility.</title>
        <authorList>
            <person name="Gong W."/>
            <person name="Xiao S."/>
            <person name="Wang L."/>
            <person name="Liao Z."/>
            <person name="Chang Y."/>
            <person name="Mo W."/>
            <person name="Hu G."/>
            <person name="Li W."/>
            <person name="Zhao G."/>
            <person name="Zhu H."/>
            <person name="Hu X."/>
            <person name="Ji K."/>
            <person name="Xiang X."/>
            <person name="Song Q."/>
            <person name="Yuan D."/>
            <person name="Jin S."/>
            <person name="Zhang L."/>
        </authorList>
    </citation>
    <scope>NUCLEOTIDE SEQUENCE [LARGE SCALE GENOMIC DNA]</scope>
    <source>
        <strain evidence="1">SQ_2022a</strain>
    </source>
</reference>
<dbReference type="Proteomes" id="UP001060215">
    <property type="component" value="Chromosome 2"/>
</dbReference>
<evidence type="ECO:0000313" key="1">
    <source>
        <dbReference type="EMBL" id="KAI8019282.1"/>
    </source>
</evidence>
<comment type="caution">
    <text evidence="1">The sequence shown here is derived from an EMBL/GenBank/DDBJ whole genome shotgun (WGS) entry which is preliminary data.</text>
</comment>
<sequence length="1109" mass="122514">MILDGLEGKLRSSSRKCLLFLPPPPQQQLQSQHLIPLLQNHSSSLYSTTTRRTSTITPNPSRFKRNPKPQQQQQHSSPLSSTQVPNIEIEKGLNQEEQVSKITDWARPSEIPWQAKVANSVNLIGHVQIPVQFEASPDGKYWAGTIISQRDGDSSDSPPFWIPIIFEGDLAHIAACHLKEKDFVYIDGQLSADPPPFTMSQGQANVQVMVRSINFVQWSSQKKIAFAPHKLEKLDNNGTVSDIKDDGDPVSNSWRDLVRNPKNWKDHRKNKLNNLLKPKHPDFKHKDSGVPLWLNTAPKWVLSGLDGLEFDVPLLNVKQAKGSKGDDSWKNLVENPDKWWDNRTDKIKERAPDFKHKDTGEALWLNNCPAWLLSSDVVVIAEVVVVVLWCGKRGSYIGMMVAITVVVVVVAVAVGGGTIEVAVPHKDIIEVFQMVEIVDDGLSIVDGGVIFLLKLDQEPMEVINVHDFILRVPIEQCLEVCQSFDDHEVKSLPETPVDYFMEWDSNSDLSGDEEGFLLNDGGPLPFAVDSLLQPAPCGFIVTDALEPDHPIIYVNSVFEMVTGYRAEEVLGRNCRFLQCRGPYAKRRHQLVDSAVVSEIRRCLEDGVEFQGNLLNFRKDGSPLMNRLRLTPIYGDDEIITHFIGIQFFTEANLDLGPLPGSSTKESARTSDQFRSSLSAYWPNADVNRNITRGACGILQLSDEVLSLKILSRLTPRDIASVGSACRQLYELTKNEDLWRMVCQNAWGSETTRVLETVPGAKRLGWVHLARELTTLEASAWRKLTVGGAVEPSRCNFSACAVGNRVVLFGGEGVNMQPMNDTFVLDLNSSNPEWQHVKVSSPPPGRWGHTLSCVNGSHLVVFGGCGRQGLLNDVFVLDLDAKQPTWREIFSLAPPLPRSWHSSCTLDGTKLIVSGGCADSGVLLSDTFLLDLSIEKPVWREIPVAWTPPSRLGHTLSVYGGRKILMFGGLAKSGPLRFRSSDVFTMDLSEVEPCWRCVTGSGMPGAGNPGGMAPPPRLDHVAVSLPGGRILVFGGSVAGLHSASQLYILDPTDEKPTWRLLNVPGRPPRFAWGHSTCVVGGTRAIVLGGQTGEEWMLSELHELSLASSVI</sequence>
<dbReference type="EMBL" id="CM045759">
    <property type="protein sequence ID" value="KAI8019282.1"/>
    <property type="molecule type" value="Genomic_DNA"/>
</dbReference>
<accession>A0ACC0I1W8</accession>
<protein>
    <submittedName>
        <fullName evidence="1">Adagio protein 1</fullName>
    </submittedName>
</protein>
<organism evidence="1 2">
    <name type="scientific">Camellia lanceoleosa</name>
    <dbReference type="NCBI Taxonomy" id="1840588"/>
    <lineage>
        <taxon>Eukaryota</taxon>
        <taxon>Viridiplantae</taxon>
        <taxon>Streptophyta</taxon>
        <taxon>Embryophyta</taxon>
        <taxon>Tracheophyta</taxon>
        <taxon>Spermatophyta</taxon>
        <taxon>Magnoliopsida</taxon>
        <taxon>eudicotyledons</taxon>
        <taxon>Gunneridae</taxon>
        <taxon>Pentapetalae</taxon>
        <taxon>asterids</taxon>
        <taxon>Ericales</taxon>
        <taxon>Theaceae</taxon>
        <taxon>Camellia</taxon>
    </lineage>
</organism>
<keyword evidence="2" id="KW-1185">Reference proteome</keyword>
<evidence type="ECO:0000313" key="2">
    <source>
        <dbReference type="Proteomes" id="UP001060215"/>
    </source>
</evidence>
<proteinExistence type="predicted"/>
<name>A0ACC0I1W8_9ERIC</name>
<gene>
    <name evidence="1" type="ORF">LOK49_LG04G00252</name>
</gene>